<dbReference type="GeneID" id="55495149"/>
<accession>A0A0P1EI91</accession>
<dbReference type="Gene3D" id="3.40.50.1000">
    <property type="entry name" value="HAD superfamily/HAD-like"/>
    <property type="match status" value="1"/>
</dbReference>
<dbReference type="OrthoDB" id="8335209at2"/>
<protein>
    <submittedName>
        <fullName evidence="1">HAD hydrolase, REG-2-like, family IA</fullName>
    </submittedName>
</protein>
<dbReference type="STRING" id="81569.RUM4293_01573"/>
<dbReference type="InterPro" id="IPR036412">
    <property type="entry name" value="HAD-like_sf"/>
</dbReference>
<dbReference type="AlphaFoldDB" id="A0A0P1EI91"/>
<reference evidence="1 2" key="1">
    <citation type="submission" date="2015-09" db="EMBL/GenBank/DDBJ databases">
        <authorList>
            <consortium name="Swine Surveillance"/>
        </authorList>
    </citation>
    <scope>NUCLEOTIDE SEQUENCE [LARGE SCALE GENOMIC DNA]</scope>
    <source>
        <strain evidence="1 2">CECT 4292</strain>
    </source>
</reference>
<sequence length="658" mass="74265">MNVSSSSAVLSKIGDYDFLSVDIFDTLLFRHCNSPIDAFGFMEEHIETRQVTEYFKDYRVAAEQLAREDADQKGLEDVSLDEIYFCFQQLTNCSGTQTEQIKQLELETEMDLLHATNFGRKLVAKLKNTKKRLVITSDMYLPQNFLEKVLEAKGIIGWERVFVSNEQGKTKHTGNLFEEVVEYFGVPHEKILHIGDNKHADGKMAAGAGMQSHVVLASKDVPARSPKPKHHSNILAGTRPVFQIFSANFLETHHYDAEKLDFRTLSEDQYFEAVGAVLVAPLITSMLIWMKQVMDKKDISRIAFLARDGMFPKAAFELLWPDKYDTQYLAASRRLLTLPFTVLEPDTIGGMLHTTLANSETLQEFLNKISGGPSLKGIFANHGLSETESLTRNTRKQALGLLRESPEAFYQSFAHERDLLTKYYRSAFPAGTKTAVFDVGWRGSLQRSICEIVGTEADVVGLYFGTSPHAISILRRGGLDYESYTASNGLPSQLAAWFTDFRDIVEFFCSADHGSVLGLQENDSGEISWSTADVGDLEAANLRRAKIIQDAALNAIESVLKAMSAETISKYTRPKDERDLRQFLRKPHRLDAHRFKNVRIFDGVGDTTGESLTRIGERNTHYRNAKNSRWRAAYASQLNPFSYALLKFVLRKRKKVKL</sequence>
<dbReference type="GO" id="GO:0016787">
    <property type="term" value="F:hydrolase activity"/>
    <property type="evidence" value="ECO:0007669"/>
    <property type="project" value="UniProtKB-KW"/>
</dbReference>
<gene>
    <name evidence="1" type="ORF">RUA4292_04013</name>
</gene>
<dbReference type="InterPro" id="IPR006439">
    <property type="entry name" value="HAD-SF_hydro_IA"/>
</dbReference>
<keyword evidence="1" id="KW-0378">Hydrolase</keyword>
<evidence type="ECO:0000313" key="2">
    <source>
        <dbReference type="Proteomes" id="UP000050783"/>
    </source>
</evidence>
<dbReference type="Proteomes" id="UP000050783">
    <property type="component" value="Unassembled WGS sequence"/>
</dbReference>
<dbReference type="SUPFAM" id="SSF56784">
    <property type="entry name" value="HAD-like"/>
    <property type="match status" value="1"/>
</dbReference>
<dbReference type="InterPro" id="IPR023214">
    <property type="entry name" value="HAD_sf"/>
</dbReference>
<evidence type="ECO:0000313" key="1">
    <source>
        <dbReference type="EMBL" id="CUH49813.1"/>
    </source>
</evidence>
<name>A0A0P1EI91_9RHOB</name>
<organism evidence="1 2">
    <name type="scientific">Ruegeria atlantica</name>
    <dbReference type="NCBI Taxonomy" id="81569"/>
    <lineage>
        <taxon>Bacteria</taxon>
        <taxon>Pseudomonadati</taxon>
        <taxon>Pseudomonadota</taxon>
        <taxon>Alphaproteobacteria</taxon>
        <taxon>Rhodobacterales</taxon>
        <taxon>Roseobacteraceae</taxon>
        <taxon>Ruegeria</taxon>
    </lineage>
</organism>
<dbReference type="EMBL" id="CYPU01000071">
    <property type="protein sequence ID" value="CUH49813.1"/>
    <property type="molecule type" value="Genomic_DNA"/>
</dbReference>
<dbReference type="NCBIfam" id="TIGR01549">
    <property type="entry name" value="HAD-SF-IA-v1"/>
    <property type="match status" value="1"/>
</dbReference>
<dbReference type="Gene3D" id="1.10.150.400">
    <property type="match status" value="1"/>
</dbReference>
<proteinExistence type="predicted"/>
<dbReference type="RefSeq" id="WP_058279171.1">
    <property type="nucleotide sequence ID" value="NZ_CYPU01000071.1"/>
</dbReference>